<keyword evidence="9" id="KW-0804">Transcription</keyword>
<keyword evidence="6" id="KW-0862">Zinc</keyword>
<dbReference type="FunFam" id="3.30.160.60:FF:001156">
    <property type="entry name" value="Zinc finger protein 407"/>
    <property type="match status" value="2"/>
</dbReference>
<evidence type="ECO:0000256" key="11">
    <source>
        <dbReference type="PROSITE-ProRule" id="PRU00042"/>
    </source>
</evidence>
<evidence type="ECO:0000256" key="7">
    <source>
        <dbReference type="ARBA" id="ARBA00023015"/>
    </source>
</evidence>
<dbReference type="Pfam" id="PF00096">
    <property type="entry name" value="zf-C2H2"/>
    <property type="match status" value="2"/>
</dbReference>
<sequence>MGTALDALNAPQSLTARRQAASNLPAFELPPPPLSQFAASVAQKYSSYPVSNAPQQATSAVSVGNLLTPPSNNNSDSASPAGSINNNSNQNNQGILPYTPNSYWPTGTGTTPYNTGFTPTWQGSNAFFPRGGMFSPSLGSLVRNNNNSPSGGEGQSLPPPPPPPPPPSSSSTYDMNVLPPFQSSMSMSAPPNSAVAFQQHQQAMSNAMISSQNNTATTSQSPPISSSEAMSQKSASAPTLYGGSQPSSTPQQPSFPYGGPSPIQHSPHPASAPPTSRISPSIGHSPVNNTPSQAHFVRPPYPSYSLPAMQGAIMTNVHSPGNQMSMVGNMQQGMMPQFNSGYAANVQNMYNNNNLQQQHHQSVPNDRPFKCDQCPQSFNRNHDLKRHKRIHLAVKPFPCTHCDKSFSRKDALKRHILVKGCGKRGEESSSKGEDTVMRTESHSDDADDSTVTSEQA</sequence>
<evidence type="ECO:0000256" key="2">
    <source>
        <dbReference type="ARBA" id="ARBA00006991"/>
    </source>
</evidence>
<feature type="region of interest" description="Disordered" evidence="12">
    <location>
        <begin position="63"/>
        <end position="103"/>
    </location>
</feature>
<dbReference type="GO" id="GO:0008270">
    <property type="term" value="F:zinc ion binding"/>
    <property type="evidence" value="ECO:0007669"/>
    <property type="project" value="UniProtKB-KW"/>
</dbReference>
<dbReference type="PROSITE" id="PS00028">
    <property type="entry name" value="ZINC_FINGER_C2H2_1"/>
    <property type="match status" value="1"/>
</dbReference>
<proteinExistence type="inferred from homology"/>
<dbReference type="GO" id="GO:0000978">
    <property type="term" value="F:RNA polymerase II cis-regulatory region sequence-specific DNA binding"/>
    <property type="evidence" value="ECO:0007669"/>
    <property type="project" value="TreeGrafter"/>
</dbReference>
<evidence type="ECO:0000256" key="9">
    <source>
        <dbReference type="ARBA" id="ARBA00023163"/>
    </source>
</evidence>
<dbReference type="AlphaFoldDB" id="A0A8H7AC10"/>
<evidence type="ECO:0000313" key="14">
    <source>
        <dbReference type="EMBL" id="KAF7504932.1"/>
    </source>
</evidence>
<evidence type="ECO:0000256" key="1">
    <source>
        <dbReference type="ARBA" id="ARBA00004123"/>
    </source>
</evidence>
<evidence type="ECO:0000259" key="13">
    <source>
        <dbReference type="PROSITE" id="PS50157"/>
    </source>
</evidence>
<evidence type="ECO:0000256" key="5">
    <source>
        <dbReference type="ARBA" id="ARBA00022771"/>
    </source>
</evidence>
<evidence type="ECO:0000256" key="12">
    <source>
        <dbReference type="SAM" id="MobiDB-lite"/>
    </source>
</evidence>
<comment type="caution">
    <text evidence="14">The sequence shown here is derived from an EMBL/GenBank/DDBJ whole genome shotgun (WGS) entry which is preliminary data.</text>
</comment>
<organism evidence="14 15">
    <name type="scientific">Endocarpon pusillum</name>
    <dbReference type="NCBI Taxonomy" id="364733"/>
    <lineage>
        <taxon>Eukaryota</taxon>
        <taxon>Fungi</taxon>
        <taxon>Dikarya</taxon>
        <taxon>Ascomycota</taxon>
        <taxon>Pezizomycotina</taxon>
        <taxon>Eurotiomycetes</taxon>
        <taxon>Chaetothyriomycetidae</taxon>
        <taxon>Verrucariales</taxon>
        <taxon>Verrucariaceae</taxon>
        <taxon>Endocarpon</taxon>
    </lineage>
</organism>
<dbReference type="SUPFAM" id="SSF57667">
    <property type="entry name" value="beta-beta-alpha zinc fingers"/>
    <property type="match status" value="1"/>
</dbReference>
<feature type="compositionally biased region" description="Basic and acidic residues" evidence="12">
    <location>
        <begin position="423"/>
        <end position="444"/>
    </location>
</feature>
<feature type="region of interest" description="Disordered" evidence="12">
    <location>
        <begin position="420"/>
        <end position="456"/>
    </location>
</feature>
<keyword evidence="8" id="KW-0238">DNA-binding</keyword>
<dbReference type="GO" id="GO:0005634">
    <property type="term" value="C:nucleus"/>
    <property type="evidence" value="ECO:0007669"/>
    <property type="project" value="UniProtKB-SubCell"/>
</dbReference>
<feature type="compositionally biased region" description="Pro residues" evidence="12">
    <location>
        <begin position="157"/>
        <end position="168"/>
    </location>
</feature>
<dbReference type="PANTHER" id="PTHR24393:SF34">
    <property type="entry name" value="PR_SET DOMAIN 13"/>
    <property type="match status" value="1"/>
</dbReference>
<gene>
    <name evidence="14" type="ORF">GJ744_001579</name>
</gene>
<dbReference type="InterPro" id="IPR036236">
    <property type="entry name" value="Znf_C2H2_sf"/>
</dbReference>
<feature type="compositionally biased region" description="Low complexity" evidence="12">
    <location>
        <begin position="211"/>
        <end position="237"/>
    </location>
</feature>
<comment type="similarity">
    <text evidence="2">Belongs to the krueppel C2H2-type zinc-finger protein family.</text>
</comment>
<dbReference type="SMART" id="SM00355">
    <property type="entry name" value="ZnF_C2H2"/>
    <property type="match status" value="2"/>
</dbReference>
<keyword evidence="3" id="KW-0479">Metal-binding</keyword>
<dbReference type="Proteomes" id="UP000606974">
    <property type="component" value="Unassembled WGS sequence"/>
</dbReference>
<dbReference type="EMBL" id="JAACFV010000123">
    <property type="protein sequence ID" value="KAF7504932.1"/>
    <property type="molecule type" value="Genomic_DNA"/>
</dbReference>
<reference evidence="14" key="1">
    <citation type="submission" date="2020-02" db="EMBL/GenBank/DDBJ databases">
        <authorList>
            <person name="Palmer J.M."/>
        </authorList>
    </citation>
    <scope>NUCLEOTIDE SEQUENCE</scope>
    <source>
        <strain evidence="14">EPUS1.4</strain>
        <tissue evidence="14">Thallus</tissue>
    </source>
</reference>
<keyword evidence="5 11" id="KW-0863">Zinc-finger</keyword>
<feature type="region of interest" description="Disordered" evidence="12">
    <location>
        <begin position="138"/>
        <end position="194"/>
    </location>
</feature>
<feature type="compositionally biased region" description="Low complexity" evidence="12">
    <location>
        <begin position="244"/>
        <end position="276"/>
    </location>
</feature>
<dbReference type="PROSITE" id="PS50157">
    <property type="entry name" value="ZINC_FINGER_C2H2_2"/>
    <property type="match status" value="2"/>
</dbReference>
<dbReference type="InterPro" id="IPR013087">
    <property type="entry name" value="Znf_C2H2_type"/>
</dbReference>
<evidence type="ECO:0000256" key="10">
    <source>
        <dbReference type="ARBA" id="ARBA00023242"/>
    </source>
</evidence>
<feature type="region of interest" description="Disordered" evidence="12">
    <location>
        <begin position="211"/>
        <end position="298"/>
    </location>
</feature>
<dbReference type="GO" id="GO:0001228">
    <property type="term" value="F:DNA-binding transcription activator activity, RNA polymerase II-specific"/>
    <property type="evidence" value="ECO:0007669"/>
    <property type="project" value="TreeGrafter"/>
</dbReference>
<protein>
    <recommendedName>
        <fullName evidence="13">C2H2-type domain-containing protein</fullName>
    </recommendedName>
</protein>
<evidence type="ECO:0000313" key="15">
    <source>
        <dbReference type="Proteomes" id="UP000606974"/>
    </source>
</evidence>
<evidence type="ECO:0000256" key="3">
    <source>
        <dbReference type="ARBA" id="ARBA00022723"/>
    </source>
</evidence>
<evidence type="ECO:0000256" key="4">
    <source>
        <dbReference type="ARBA" id="ARBA00022737"/>
    </source>
</evidence>
<keyword evidence="4" id="KW-0677">Repeat</keyword>
<name>A0A8H7AC10_9EURO</name>
<dbReference type="OrthoDB" id="8922241at2759"/>
<keyword evidence="7" id="KW-0805">Transcription regulation</keyword>
<accession>A0A8H7AC10</accession>
<feature type="compositionally biased region" description="Low complexity" evidence="12">
    <location>
        <begin position="69"/>
        <end position="95"/>
    </location>
</feature>
<comment type="subcellular location">
    <subcellularLocation>
        <location evidence="1">Nucleus</location>
    </subcellularLocation>
</comment>
<keyword evidence="10" id="KW-0539">Nucleus</keyword>
<keyword evidence="15" id="KW-1185">Reference proteome</keyword>
<feature type="domain" description="C2H2-type" evidence="13">
    <location>
        <begin position="397"/>
        <end position="425"/>
    </location>
</feature>
<feature type="domain" description="C2H2-type" evidence="13">
    <location>
        <begin position="369"/>
        <end position="396"/>
    </location>
</feature>
<evidence type="ECO:0000256" key="6">
    <source>
        <dbReference type="ARBA" id="ARBA00022833"/>
    </source>
</evidence>
<dbReference type="PANTHER" id="PTHR24393">
    <property type="entry name" value="ZINC FINGER PROTEIN"/>
    <property type="match status" value="1"/>
</dbReference>
<feature type="compositionally biased region" description="Low complexity" evidence="12">
    <location>
        <begin position="183"/>
        <end position="194"/>
    </location>
</feature>
<dbReference type="Gene3D" id="3.30.160.60">
    <property type="entry name" value="Classic Zinc Finger"/>
    <property type="match status" value="2"/>
</dbReference>
<evidence type="ECO:0000256" key="8">
    <source>
        <dbReference type="ARBA" id="ARBA00023125"/>
    </source>
</evidence>